<dbReference type="Gene3D" id="1.25.70.10">
    <property type="entry name" value="Transcription termination factor 3, mitochondrial"/>
    <property type="match status" value="1"/>
</dbReference>
<dbReference type="AlphaFoldDB" id="A0A8X8XF44"/>
<gene>
    <name evidence="5" type="ORF">SASPL_124988</name>
</gene>
<dbReference type="InterPro" id="IPR038538">
    <property type="entry name" value="MTERF_sf"/>
</dbReference>
<keyword evidence="2" id="KW-0804">Transcription</keyword>
<dbReference type="PANTHER" id="PTHR13068:SF23">
    <property type="entry name" value="TRANSCRIPTION TERMINATION FACTOR MTERF15, MITOCHONDRIAL"/>
    <property type="match status" value="1"/>
</dbReference>
<keyword evidence="6" id="KW-1185">Reference proteome</keyword>
<proteinExistence type="inferred from homology"/>
<evidence type="ECO:0000256" key="3">
    <source>
        <dbReference type="ARBA" id="ARBA00022946"/>
    </source>
</evidence>
<dbReference type="GO" id="GO:0006353">
    <property type="term" value="P:DNA-templated transcription termination"/>
    <property type="evidence" value="ECO:0007669"/>
    <property type="project" value="UniProtKB-KW"/>
</dbReference>
<evidence type="ECO:0000313" key="5">
    <source>
        <dbReference type="EMBL" id="KAG6412313.1"/>
    </source>
</evidence>
<reference evidence="5" key="2">
    <citation type="submission" date="2020-08" db="EMBL/GenBank/DDBJ databases">
        <title>Plant Genome Project.</title>
        <authorList>
            <person name="Zhang R.-G."/>
        </authorList>
    </citation>
    <scope>NUCLEOTIDE SEQUENCE</scope>
    <source>
        <strain evidence="5">Huo1</strain>
        <tissue evidence="5">Leaf</tissue>
    </source>
</reference>
<protein>
    <recommendedName>
        <fullName evidence="7">mTERF domain-containing protein, mitochondrial</fullName>
    </recommendedName>
</protein>
<evidence type="ECO:0000256" key="2">
    <source>
        <dbReference type="ARBA" id="ARBA00022472"/>
    </source>
</evidence>
<evidence type="ECO:0000313" key="6">
    <source>
        <dbReference type="Proteomes" id="UP000298416"/>
    </source>
</evidence>
<comment type="similarity">
    <text evidence="1">Belongs to the mTERF family.</text>
</comment>
<keyword evidence="2" id="KW-0805">Transcription regulation</keyword>
<dbReference type="SMART" id="SM00733">
    <property type="entry name" value="Mterf"/>
    <property type="match status" value="6"/>
</dbReference>
<dbReference type="Pfam" id="PF02536">
    <property type="entry name" value="mTERF"/>
    <property type="match status" value="2"/>
</dbReference>
<feature type="region of interest" description="Disordered" evidence="4">
    <location>
        <begin position="1"/>
        <end position="76"/>
    </location>
</feature>
<reference evidence="5" key="1">
    <citation type="submission" date="2018-01" db="EMBL/GenBank/DDBJ databases">
        <authorList>
            <person name="Mao J.F."/>
        </authorList>
    </citation>
    <scope>NUCLEOTIDE SEQUENCE</scope>
    <source>
        <strain evidence="5">Huo1</strain>
        <tissue evidence="5">Leaf</tissue>
    </source>
</reference>
<dbReference type="InterPro" id="IPR003690">
    <property type="entry name" value="MTERF"/>
</dbReference>
<keyword evidence="3" id="KW-0809">Transit peptide</keyword>
<accession>A0A8X8XF44</accession>
<dbReference type="EMBL" id="PNBA02000009">
    <property type="protein sequence ID" value="KAG6412313.1"/>
    <property type="molecule type" value="Genomic_DNA"/>
</dbReference>
<dbReference type="Proteomes" id="UP000298416">
    <property type="component" value="Unassembled WGS sequence"/>
</dbReference>
<organism evidence="5">
    <name type="scientific">Salvia splendens</name>
    <name type="common">Scarlet sage</name>
    <dbReference type="NCBI Taxonomy" id="180675"/>
    <lineage>
        <taxon>Eukaryota</taxon>
        <taxon>Viridiplantae</taxon>
        <taxon>Streptophyta</taxon>
        <taxon>Embryophyta</taxon>
        <taxon>Tracheophyta</taxon>
        <taxon>Spermatophyta</taxon>
        <taxon>Magnoliopsida</taxon>
        <taxon>eudicotyledons</taxon>
        <taxon>Gunneridae</taxon>
        <taxon>Pentapetalae</taxon>
        <taxon>asterids</taxon>
        <taxon>lamiids</taxon>
        <taxon>Lamiales</taxon>
        <taxon>Lamiaceae</taxon>
        <taxon>Nepetoideae</taxon>
        <taxon>Mentheae</taxon>
        <taxon>Salviinae</taxon>
        <taxon>Salvia</taxon>
        <taxon>Salvia subgen. Calosphace</taxon>
        <taxon>core Calosphace</taxon>
    </lineage>
</organism>
<evidence type="ECO:0008006" key="7">
    <source>
        <dbReference type="Google" id="ProtNLM"/>
    </source>
</evidence>
<name>A0A8X8XF44_SALSN</name>
<sequence length="517" mass="58691">MGRRGVSSGGGQSSLGYLLGGEEAPAAKPASNNVQAPVEKPAPVTSVTAEKQPSAAPSGDAPKQIPAGIQGNQKNNYYRADGQNTGNFLTFTFLVSYTLFRAVVEANVKIVFCSPFYQYQLWYGFQPHELPNFLKKNDFLRNSTPQETENYFKILQSLNPSREFLVSTVTSCPRVLHFEFLENWKLGINQLGIHNISWIAISNILELASKFGLSPNDVSRRVGCFKGLGFSEATVNRVLENVPMPIMSAEDELCEKVEFLMGIGVRGSEIDRVVRLYPRILALGVEKRLKPLLDEFSDLGFSLSDVRREVVREPQVLGLENGELSHCLEMLRSLKCRLAIKESIFGDGEFRAGYRVKLRVDCLRKHGLIYRDAFTVLWKEPRVILYDIKDIEKKIEFLVGKMKFGVECLVEVPEYLGANFDKQIVPRFNVIDHLRSRGGVGDEVGLRKLVKMSRLKFYNMYVKPYPDHEKIYGRFAEKSAVRSQHSVGMWKLFRPQKYPETEEDVQNIRHFMESLPK</sequence>
<keyword evidence="2" id="KW-0806">Transcription termination</keyword>
<evidence type="ECO:0000256" key="4">
    <source>
        <dbReference type="SAM" id="MobiDB-lite"/>
    </source>
</evidence>
<comment type="caution">
    <text evidence="5">The sequence shown here is derived from an EMBL/GenBank/DDBJ whole genome shotgun (WGS) entry which is preliminary data.</text>
</comment>
<evidence type="ECO:0000256" key="1">
    <source>
        <dbReference type="ARBA" id="ARBA00007692"/>
    </source>
</evidence>
<dbReference type="GO" id="GO:0003676">
    <property type="term" value="F:nucleic acid binding"/>
    <property type="evidence" value="ECO:0007669"/>
    <property type="project" value="InterPro"/>
</dbReference>
<dbReference type="PANTHER" id="PTHR13068">
    <property type="entry name" value="CGI-12 PROTEIN-RELATED"/>
    <property type="match status" value="1"/>
</dbReference>